<comment type="caution">
    <text evidence="1">The sequence shown here is derived from an EMBL/GenBank/DDBJ whole genome shotgun (WGS) entry which is preliminary data.</text>
</comment>
<name>A0ACC0IQW9_9ERIC</name>
<gene>
    <name evidence="1" type="ORF">LOK49_LG02G02022</name>
</gene>
<evidence type="ECO:0000313" key="1">
    <source>
        <dbReference type="EMBL" id="KAI8027679.1"/>
    </source>
</evidence>
<sequence>MKSPPNPKKRKKQDQQNCKKIGGEIESVRQLLDHRSQFKPAENDPLRICGPVNCTTEPPITLWSSSHGSSTRFLVLSPLNSRIQSNQPEDYHCLQSRADQDSSMGWANTKEYSRRPKCRERVTSVMTWA</sequence>
<organism evidence="1 2">
    <name type="scientific">Camellia lanceoleosa</name>
    <dbReference type="NCBI Taxonomy" id="1840588"/>
    <lineage>
        <taxon>Eukaryota</taxon>
        <taxon>Viridiplantae</taxon>
        <taxon>Streptophyta</taxon>
        <taxon>Embryophyta</taxon>
        <taxon>Tracheophyta</taxon>
        <taxon>Spermatophyta</taxon>
        <taxon>Magnoliopsida</taxon>
        <taxon>eudicotyledons</taxon>
        <taxon>Gunneridae</taxon>
        <taxon>Pentapetalae</taxon>
        <taxon>asterids</taxon>
        <taxon>Ericales</taxon>
        <taxon>Theaceae</taxon>
        <taxon>Camellia</taxon>
    </lineage>
</organism>
<dbReference type="EMBL" id="CM045760">
    <property type="protein sequence ID" value="KAI8027679.1"/>
    <property type="molecule type" value="Genomic_DNA"/>
</dbReference>
<keyword evidence="2" id="KW-1185">Reference proteome</keyword>
<evidence type="ECO:0000313" key="2">
    <source>
        <dbReference type="Proteomes" id="UP001060215"/>
    </source>
</evidence>
<dbReference type="Proteomes" id="UP001060215">
    <property type="component" value="Chromosome 3"/>
</dbReference>
<reference evidence="1 2" key="1">
    <citation type="journal article" date="2022" name="Plant J.">
        <title>Chromosome-level genome of Camellia lanceoleosa provides a valuable resource for understanding genome evolution and self-incompatibility.</title>
        <authorList>
            <person name="Gong W."/>
            <person name="Xiao S."/>
            <person name="Wang L."/>
            <person name="Liao Z."/>
            <person name="Chang Y."/>
            <person name="Mo W."/>
            <person name="Hu G."/>
            <person name="Li W."/>
            <person name="Zhao G."/>
            <person name="Zhu H."/>
            <person name="Hu X."/>
            <person name="Ji K."/>
            <person name="Xiang X."/>
            <person name="Song Q."/>
            <person name="Yuan D."/>
            <person name="Jin S."/>
            <person name="Zhang L."/>
        </authorList>
    </citation>
    <scope>NUCLEOTIDE SEQUENCE [LARGE SCALE GENOMIC DNA]</scope>
    <source>
        <strain evidence="1">SQ_2022a</strain>
    </source>
</reference>
<proteinExistence type="predicted"/>
<protein>
    <submittedName>
        <fullName evidence="1">Uncharacterized protein</fullName>
    </submittedName>
</protein>
<accession>A0ACC0IQW9</accession>